<feature type="domain" description="G8" evidence="9">
    <location>
        <begin position="27"/>
        <end position="147"/>
    </location>
</feature>
<dbReference type="OrthoDB" id="190675at2759"/>
<evidence type="ECO:0000259" key="9">
    <source>
        <dbReference type="PROSITE" id="PS51484"/>
    </source>
</evidence>
<dbReference type="PROSITE" id="PS51484">
    <property type="entry name" value="G8"/>
    <property type="match status" value="1"/>
</dbReference>
<accession>A0A6A4ZY94</accession>
<evidence type="ECO:0000256" key="8">
    <source>
        <dbReference type="SAM" id="SignalP"/>
    </source>
</evidence>
<dbReference type="Pfam" id="PF24605">
    <property type="entry name" value="CEMIP_X"/>
    <property type="match status" value="1"/>
</dbReference>
<comment type="caution">
    <text evidence="10">The sequence shown here is derived from an EMBL/GenBank/DDBJ whole genome shotgun (WGS) entry which is preliminary data.</text>
</comment>
<keyword evidence="5" id="KW-0325">Glycoprotein</keyword>
<dbReference type="SUPFAM" id="SSF51126">
    <property type="entry name" value="Pectin lyase-like"/>
    <property type="match status" value="1"/>
</dbReference>
<dbReference type="Pfam" id="PF24606">
    <property type="entry name" value="CEMIP_beta-hel"/>
    <property type="match status" value="1"/>
</dbReference>
<evidence type="ECO:0000256" key="6">
    <source>
        <dbReference type="ARBA" id="ARBA00023295"/>
    </source>
</evidence>
<keyword evidence="3" id="KW-1003">Cell membrane</keyword>
<dbReference type="GO" id="GO:0005886">
    <property type="term" value="C:plasma membrane"/>
    <property type="evidence" value="ECO:0007669"/>
    <property type="project" value="UniProtKB-SubCell"/>
</dbReference>
<protein>
    <recommendedName>
        <fullName evidence="9">G8 domain-containing protein</fullName>
    </recommendedName>
</protein>
<evidence type="ECO:0000256" key="5">
    <source>
        <dbReference type="ARBA" id="ARBA00023180"/>
    </source>
</evidence>
<dbReference type="InterPro" id="IPR055401">
    <property type="entry name" value="CEMIP_beta-hel_dom"/>
</dbReference>
<feature type="region of interest" description="Disordered" evidence="7">
    <location>
        <begin position="1074"/>
        <end position="1107"/>
    </location>
</feature>
<proteinExistence type="inferred from homology"/>
<sequence length="1120" mass="119676">MRLALVLASSLFASLHLSPPVDGATTVVWDGTDVTGDVTIPAGQHVLLRNRNIIRGQLSIAAGASLVADPSSDVYLQFGNLEVNGTLAIGSAATPYAKSATLALGCALPTAFPSADDRRNGLNVRAGGSLLLYGQKATALPWTRLNATALASATCLTLADDVARAGWAIGDTIVVTTTDFDPLMTERRTITRFRSTCVEIDRPLQWMHYGEFAQGIDQRAEVGLLNRNIQLVGCTNNGNVGGHLKFNKGFQTGQVQGVSIQSFGQGDIIGRYAVHFHMCGNVAATNSFLKGNAIFDSYMRAVTIHGTQSVLVEANVAYNITGHAMFLEDGSEFNNTFRGNLVATVRQKASGAGAFRLGSDDLAGLSAFWITNPDNSFVDNVVAGVEGTGYWIHTRTLVKPLSFATGLYPTLTPFTVPLRLATGNRAHSVWNGFRIDSVEFDADDQPLQDYGNAFGAAYQPSALTVISNFVVHHARQGGWFRIFEIVLDGWQLADCREGVQFLTTGNTPTMPINGTVRNSHFVGSSSNRGNEYTSAWQVVNYVEARSESNMLVTDLIKMAITLYDGPHYVENCTFENYISYPCFNYYTTALGARAFNTFMMASTTRSLGNTFINTDFPVYLLDRQSDGGKTTLVLDPDGSISGQIASTILPDWDFYYTPYCIRNAGYGLACPHRYNNIEIVQIDPDGTNLAKYGELYALRANVNSPAPPTPPGLSFQGQYIPAGGGYLYHPSLAVGGTYIFGFTSHTPATLRVNIVNGQQGDTHTMAFCYPRGSAIRSVVAASSGAALTRATSLLDASCVNCYFYDTPTDLLVLRLRQTAARTDDAFPCPRGSGCEGAIVQATFNSASTGVADCAARSAPLARVDDAWIQTSFSTLETFSLDMPLDLGWCTLGDACLEAIDVGNRNQGILAYTDSPCQGIGCYSAKCRYCKLSYSQSNQPFLPCPFEAKRAANTSLPSTPTATAPIVDNGGTCPSYVNVGDITAGISAVNDTTCAIDNNSTGCFLSKCRYCTTRATPASNGLVPCETVASNNCASMVAVGDQSVGISGIADPTCPRSMADQQIVALSPVLRLDGPSDLDPGATTDGVAPITAQGDHDHSSPSHHNLPPTPHYICTPHYNCT</sequence>
<dbReference type="PANTHER" id="PTHR15535:SF17">
    <property type="entry name" value="TRANSMEMBRANE PROTEIN"/>
    <property type="match status" value="1"/>
</dbReference>
<dbReference type="AlphaFoldDB" id="A0A6A4ZY94"/>
<evidence type="ECO:0000256" key="3">
    <source>
        <dbReference type="ARBA" id="ARBA00022475"/>
    </source>
</evidence>
<keyword evidence="4" id="KW-0378">Hydrolase</keyword>
<evidence type="ECO:0000256" key="1">
    <source>
        <dbReference type="ARBA" id="ARBA00004236"/>
    </source>
</evidence>
<dbReference type="SMART" id="SM01225">
    <property type="entry name" value="G8"/>
    <property type="match status" value="1"/>
</dbReference>
<dbReference type="Pfam" id="PF10162">
    <property type="entry name" value="G8"/>
    <property type="match status" value="1"/>
</dbReference>
<dbReference type="PANTHER" id="PTHR15535">
    <property type="entry name" value="TRANSMEMBRANE PROTEIN 2-RELATED"/>
    <property type="match status" value="1"/>
</dbReference>
<evidence type="ECO:0000256" key="7">
    <source>
        <dbReference type="SAM" id="MobiDB-lite"/>
    </source>
</evidence>
<dbReference type="InterPro" id="IPR055400">
    <property type="entry name" value="CEMIP_X"/>
</dbReference>
<feature type="chain" id="PRO_5025486913" description="G8 domain-containing protein" evidence="8">
    <location>
        <begin position="24"/>
        <end position="1120"/>
    </location>
</feature>
<comment type="subcellular location">
    <subcellularLocation>
        <location evidence="1">Cell membrane</location>
    </subcellularLocation>
</comment>
<evidence type="ECO:0000313" key="10">
    <source>
        <dbReference type="EMBL" id="KAF0718333.1"/>
    </source>
</evidence>
<evidence type="ECO:0000256" key="4">
    <source>
        <dbReference type="ARBA" id="ARBA00022801"/>
    </source>
</evidence>
<dbReference type="EMBL" id="VJMH01000158">
    <property type="protein sequence ID" value="KAF0718333.1"/>
    <property type="molecule type" value="Genomic_DNA"/>
</dbReference>
<gene>
    <name evidence="10" type="ORF">As57867_001750</name>
</gene>
<keyword evidence="8" id="KW-0732">Signal</keyword>
<evidence type="ECO:0000256" key="2">
    <source>
        <dbReference type="ARBA" id="ARBA00007586"/>
    </source>
</evidence>
<reference evidence="10" key="1">
    <citation type="submission" date="2019-06" db="EMBL/GenBank/DDBJ databases">
        <title>Genomics analysis of Aphanomyces spp. identifies a new class of oomycete effector associated with host adaptation.</title>
        <authorList>
            <person name="Gaulin E."/>
        </authorList>
    </citation>
    <scope>NUCLEOTIDE SEQUENCE</scope>
    <source>
        <strain evidence="10">CBS 578.67</strain>
    </source>
</reference>
<comment type="similarity">
    <text evidence="2">Belongs to the CEMIP family.</text>
</comment>
<feature type="signal peptide" evidence="8">
    <location>
        <begin position="1"/>
        <end position="23"/>
    </location>
</feature>
<feature type="non-terminal residue" evidence="10">
    <location>
        <position position="1120"/>
    </location>
</feature>
<keyword evidence="6" id="KW-0326">Glycosidase</keyword>
<dbReference type="InterPro" id="IPR019316">
    <property type="entry name" value="G8_domain"/>
</dbReference>
<dbReference type="GO" id="GO:0016798">
    <property type="term" value="F:hydrolase activity, acting on glycosyl bonds"/>
    <property type="evidence" value="ECO:0007669"/>
    <property type="project" value="UniProtKB-KW"/>
</dbReference>
<dbReference type="InterPro" id="IPR011050">
    <property type="entry name" value="Pectin_lyase_fold/virulence"/>
</dbReference>
<keyword evidence="3" id="KW-0472">Membrane</keyword>
<name>A0A6A4ZY94_9STRA</name>
<organism evidence="10">
    <name type="scientific">Aphanomyces stellatus</name>
    <dbReference type="NCBI Taxonomy" id="120398"/>
    <lineage>
        <taxon>Eukaryota</taxon>
        <taxon>Sar</taxon>
        <taxon>Stramenopiles</taxon>
        <taxon>Oomycota</taxon>
        <taxon>Saprolegniomycetes</taxon>
        <taxon>Saprolegniales</taxon>
        <taxon>Verrucalvaceae</taxon>
        <taxon>Aphanomyces</taxon>
    </lineage>
</organism>
<dbReference type="InterPro" id="IPR052252">
    <property type="entry name" value="CEMIP/CEMIP2"/>
</dbReference>